<dbReference type="HOGENOM" id="CLU_073846_0_0_12"/>
<dbReference type="Pfam" id="PF00583">
    <property type="entry name" value="Acetyltransf_1"/>
    <property type="match status" value="1"/>
</dbReference>
<dbReference type="KEGG" id="taz:TREAZ_2059"/>
<dbReference type="EMBL" id="CP001841">
    <property type="protein sequence ID" value="AEF80895.1"/>
    <property type="molecule type" value="Genomic_DNA"/>
</dbReference>
<dbReference type="GO" id="GO:0016747">
    <property type="term" value="F:acyltransferase activity, transferring groups other than amino-acyl groups"/>
    <property type="evidence" value="ECO:0007669"/>
    <property type="project" value="InterPro"/>
</dbReference>
<dbReference type="AlphaFoldDB" id="F5YA04"/>
<evidence type="ECO:0000313" key="2">
    <source>
        <dbReference type="EMBL" id="AEF80895.1"/>
    </source>
</evidence>
<dbReference type="OrthoDB" id="367880at2"/>
<name>F5YA04_LEAAZ</name>
<sequence>MQFELTEALMDDILFSMEDQDGDFHIDTKEGVVAEGDDDPPEEGDDEEGRYISLPEWDSSSGFRLMERFAAGFRNPLIRDELTSALNRGRGVFRAFKNTLSQHPEAEKMWFLYKEREMKQEIISWYNALREEWGLEKIGLEPEDTGDLVLEDFRFREFRESDLQAAKELHKLCIDAAKEAGISPEDAAKFPGEMSFMSESGGGEFAGFISAGCKHSELRIGILEVRPEYRGLGIGEALLTRLLAALKAGEASRVFVDLPAGFEGFSRVLARSGFEPSLIRYSLNLEK</sequence>
<dbReference type="InterPro" id="IPR016181">
    <property type="entry name" value="Acyl_CoA_acyltransferase"/>
</dbReference>
<dbReference type="InParanoid" id="F5YA04"/>
<dbReference type="Pfam" id="PF03682">
    <property type="entry name" value="UPF0158"/>
    <property type="match status" value="1"/>
</dbReference>
<dbReference type="eggNOG" id="COG0456">
    <property type="taxonomic scope" value="Bacteria"/>
</dbReference>
<keyword evidence="2" id="KW-0808">Transferase</keyword>
<dbReference type="InterPro" id="IPR005361">
    <property type="entry name" value="UPF0158"/>
</dbReference>
<feature type="domain" description="N-acetyltransferase" evidence="1">
    <location>
        <begin position="153"/>
        <end position="286"/>
    </location>
</feature>
<protein>
    <submittedName>
        <fullName evidence="2">Acetyltransferase, GNAT family</fullName>
    </submittedName>
</protein>
<evidence type="ECO:0000313" key="3">
    <source>
        <dbReference type="Proteomes" id="UP000009222"/>
    </source>
</evidence>
<dbReference type="PROSITE" id="PS51186">
    <property type="entry name" value="GNAT"/>
    <property type="match status" value="1"/>
</dbReference>
<dbReference type="STRING" id="545695.TREAZ_2059"/>
<dbReference type="RefSeq" id="WP_015709990.1">
    <property type="nucleotide sequence ID" value="NC_015577.1"/>
</dbReference>
<dbReference type="Proteomes" id="UP000009222">
    <property type="component" value="Chromosome"/>
</dbReference>
<accession>F5YA04</accession>
<evidence type="ECO:0000259" key="1">
    <source>
        <dbReference type="PROSITE" id="PS51186"/>
    </source>
</evidence>
<dbReference type="SUPFAM" id="SSF55729">
    <property type="entry name" value="Acyl-CoA N-acyltransferases (Nat)"/>
    <property type="match status" value="1"/>
</dbReference>
<reference evidence="3" key="1">
    <citation type="submission" date="2009-12" db="EMBL/GenBank/DDBJ databases">
        <title>Complete sequence of Treponema azotonutricium strain ZAS-9.</title>
        <authorList>
            <person name="Tetu S.G."/>
            <person name="Matson E."/>
            <person name="Ren Q."/>
            <person name="Seshadri R."/>
            <person name="Elbourne L."/>
            <person name="Hassan K.A."/>
            <person name="Durkin A."/>
            <person name="Radune D."/>
            <person name="Mohamoud Y."/>
            <person name="Shay R."/>
            <person name="Jin S."/>
            <person name="Zhang X."/>
            <person name="Lucey K."/>
            <person name="Ballor N.R."/>
            <person name="Ottesen E."/>
            <person name="Rosenthal R."/>
            <person name="Allen A."/>
            <person name="Leadbetter J.R."/>
            <person name="Paulsen I.T."/>
        </authorList>
    </citation>
    <scope>NUCLEOTIDE SEQUENCE [LARGE SCALE GENOMIC DNA]</scope>
    <source>
        <strain evidence="3">ATCC BAA-888 / DSM 13862 / ZAS-9</strain>
    </source>
</reference>
<keyword evidence="3" id="KW-1185">Reference proteome</keyword>
<organism evidence="2 3">
    <name type="scientific">Leadbettera azotonutricia (strain ATCC BAA-888 / DSM 13862 / ZAS-9)</name>
    <name type="common">Treponema azotonutricium</name>
    <dbReference type="NCBI Taxonomy" id="545695"/>
    <lineage>
        <taxon>Bacteria</taxon>
        <taxon>Pseudomonadati</taxon>
        <taxon>Spirochaetota</taxon>
        <taxon>Spirochaetia</taxon>
        <taxon>Spirochaetales</taxon>
        <taxon>Breznakiellaceae</taxon>
        <taxon>Leadbettera</taxon>
    </lineage>
</organism>
<dbReference type="InterPro" id="IPR000182">
    <property type="entry name" value="GNAT_dom"/>
</dbReference>
<dbReference type="Gene3D" id="3.40.630.30">
    <property type="match status" value="1"/>
</dbReference>
<proteinExistence type="predicted"/>
<reference evidence="2 3" key="2">
    <citation type="journal article" date="2011" name="ISME J.">
        <title>RNA-seq reveals cooperative metabolic interactions between two termite-gut spirochete species in co-culture.</title>
        <authorList>
            <person name="Rosenthal A.Z."/>
            <person name="Matson E.G."/>
            <person name="Eldar A."/>
            <person name="Leadbetter J.R."/>
        </authorList>
    </citation>
    <scope>NUCLEOTIDE SEQUENCE [LARGE SCALE GENOMIC DNA]</scope>
    <source>
        <strain evidence="3">ATCC BAA-888 / DSM 13862 / ZAS-9</strain>
    </source>
</reference>
<gene>
    <name evidence="2" type="ordered locus">TREAZ_2059</name>
</gene>